<feature type="compositionally biased region" description="Low complexity" evidence="4">
    <location>
        <begin position="221"/>
        <end position="238"/>
    </location>
</feature>
<comment type="subcellular location">
    <subcellularLocation>
        <location evidence="1">Nucleus</location>
    </subcellularLocation>
</comment>
<reference evidence="6" key="1">
    <citation type="submission" date="2020-07" db="EMBL/GenBank/DDBJ databases">
        <title>Draft Genome Sequence of a Deep-Sea Yeast, Naganishia (Cryptococcus) liquefaciens strain N6.</title>
        <authorList>
            <person name="Han Y.W."/>
            <person name="Kajitani R."/>
            <person name="Morimoto H."/>
            <person name="Parhat M."/>
            <person name="Tsubouchi H."/>
            <person name="Bakenova O."/>
            <person name="Ogata M."/>
            <person name="Argunhan B."/>
            <person name="Aoki R."/>
            <person name="Kajiwara S."/>
            <person name="Itoh T."/>
            <person name="Iwasaki H."/>
        </authorList>
    </citation>
    <scope>NUCLEOTIDE SEQUENCE</scope>
    <source>
        <strain evidence="6">N6</strain>
    </source>
</reference>
<dbReference type="Pfam" id="PF00172">
    <property type="entry name" value="Zn_clus"/>
    <property type="match status" value="1"/>
</dbReference>
<dbReference type="PROSITE" id="PS50048">
    <property type="entry name" value="ZN2_CY6_FUNGAL_2"/>
    <property type="match status" value="1"/>
</dbReference>
<evidence type="ECO:0000313" key="7">
    <source>
        <dbReference type="Proteomes" id="UP000620104"/>
    </source>
</evidence>
<dbReference type="InterPro" id="IPR007219">
    <property type="entry name" value="XnlR_reg_dom"/>
</dbReference>
<dbReference type="GO" id="GO:0003677">
    <property type="term" value="F:DNA binding"/>
    <property type="evidence" value="ECO:0007669"/>
    <property type="project" value="InterPro"/>
</dbReference>
<name>A0A8H3YHL9_9TREE</name>
<dbReference type="GO" id="GO:0005634">
    <property type="term" value="C:nucleus"/>
    <property type="evidence" value="ECO:0007669"/>
    <property type="project" value="UniProtKB-SubCell"/>
</dbReference>
<sequence length="1181" mass="128575">MEDSLDKAMAGRKRKSSYDDQGEVETKPQVDDISNANVGARNRAEEVHARDEAIIPGVALNLNAGPGFPHYNPAHGRPNVASRPSGSNISLNSSPGKAMTPSGTPGITSINRTPSVTPRSFPVGISNGTINPNARGLGGDGQEAAADGNGDNATPDTSENAQEKAKRKKPRVALSCAQCTKRKQKCNREIPCQHCTARKIPEQCTLYIPGEPLPKSTRIPASARRQSSQGGSEQQAKATSVKPSPAPTASIKKPPLPLPAQSTRHTSQAAAGSVPMPNSAQLRGSAQPRPLAMIQPQPNAVPSRPTQQVNPANMSRDTVLSALLPSASQAQASLAGQAFQAMFPYGSNPAETFNPPESVYTEGSSFEAEVLQRLERIESLVRAPNSALPSARSGSLARPAEGSAQGESRREIDHEGRPLGFSRSASAGDGTGVDAGKWFATDGTVPSIEGLRGSSTIQLNLTDCGTPADNLQRLIQDCGVSPMKLRDLVQELPPYPFASALVDWFFRHINYVRYPIDERSFRLSFEDMYKKKDGVGPEPGNVRSLPLIFIVLATSSRLAPEAWAGDEQTRRMTSLRMYWCSRRSLLIAIAIQPESLELVVTRLLSALYLVLIHDRRLTECWSQLGASLRTAQAIGLHRDGTKLGLDPYLTEYRRRVWSYLYHADRNYSLILGRPPSIGDAYCDAGDPCNVEFAEIQPGQPIISKPLSEPTSSTFVILRKRFAKIVGKITHHFQKLHEPARFEDVEFLDKELRNFISELPPHYRMEDADKSLDAAQPYIPIHRYYLSTEILFIIITLHRPWLLRRLRSDRFAMSRRACFDAAKMDFRIRQQFRREHPGVHNPYFGGQFREFNAAMIAGISAIIFPRGQDADEMRLILTTFLEQNPIDKQANRDQASQKEVAIIYTLCRRAQQVLERNEINNSGHRSESVALLLGLRDGEGQLHSAGSPRNGASSESTSMFKNLYTAMVNGSNSKPQSAQPRISTTAPYQPLNIASGHQRSDSHGNSSNLQEHSPASGSGSVGSGFEDEHPQRLLDHWLSANSSMAIGHPSDADIDARVLGQAYGLFGGLNQPLLGITADGNGWGGMGPNGEGLTGGTTDPLLEEDIPHEQRPQQDTFHNIAHRMAGVRAEDGLLASGDSAMDVTGLSSTVAAPSADQAVTEIGNPLDDTYWNTLIDGIINSA</sequence>
<dbReference type="Proteomes" id="UP000620104">
    <property type="component" value="Unassembled WGS sequence"/>
</dbReference>
<feature type="domain" description="Zn(2)-C6 fungal-type" evidence="5">
    <location>
        <begin position="175"/>
        <end position="206"/>
    </location>
</feature>
<dbReference type="InterPro" id="IPR036864">
    <property type="entry name" value="Zn2-C6_fun-type_DNA-bd_sf"/>
</dbReference>
<dbReference type="AlphaFoldDB" id="A0A8H3YHL9"/>
<dbReference type="CDD" id="cd00067">
    <property type="entry name" value="GAL4"/>
    <property type="match status" value="1"/>
</dbReference>
<dbReference type="EMBL" id="BLZA01000057">
    <property type="protein sequence ID" value="GHJ90145.1"/>
    <property type="molecule type" value="Genomic_DNA"/>
</dbReference>
<dbReference type="SMART" id="SM00066">
    <property type="entry name" value="GAL4"/>
    <property type="match status" value="1"/>
</dbReference>
<dbReference type="PROSITE" id="PS00463">
    <property type="entry name" value="ZN2_CY6_FUNGAL_1"/>
    <property type="match status" value="1"/>
</dbReference>
<dbReference type="CDD" id="cd12148">
    <property type="entry name" value="fungal_TF_MHR"/>
    <property type="match status" value="1"/>
</dbReference>
<organism evidence="6 7">
    <name type="scientific">Naganishia liquefaciens</name>
    <dbReference type="NCBI Taxonomy" id="104408"/>
    <lineage>
        <taxon>Eukaryota</taxon>
        <taxon>Fungi</taxon>
        <taxon>Dikarya</taxon>
        <taxon>Basidiomycota</taxon>
        <taxon>Agaricomycotina</taxon>
        <taxon>Tremellomycetes</taxon>
        <taxon>Filobasidiales</taxon>
        <taxon>Filobasidiaceae</taxon>
        <taxon>Naganishia</taxon>
    </lineage>
</organism>
<dbReference type="InterPro" id="IPR050613">
    <property type="entry name" value="Sec_Metabolite_Reg"/>
</dbReference>
<feature type="compositionally biased region" description="Basic and acidic residues" evidence="4">
    <location>
        <begin position="42"/>
        <end position="53"/>
    </location>
</feature>
<evidence type="ECO:0000259" key="5">
    <source>
        <dbReference type="PROSITE" id="PS50048"/>
    </source>
</evidence>
<feature type="region of interest" description="Disordered" evidence="4">
    <location>
        <begin position="1"/>
        <end position="173"/>
    </location>
</feature>
<dbReference type="Gene3D" id="4.10.240.10">
    <property type="entry name" value="Zn(2)-C6 fungal-type DNA-binding domain"/>
    <property type="match status" value="1"/>
</dbReference>
<feature type="compositionally biased region" description="Polar residues" evidence="4">
    <location>
        <begin position="82"/>
        <end position="118"/>
    </location>
</feature>
<dbReference type="GO" id="GO:0008270">
    <property type="term" value="F:zinc ion binding"/>
    <property type="evidence" value="ECO:0007669"/>
    <property type="project" value="InterPro"/>
</dbReference>
<feature type="compositionally biased region" description="Polar residues" evidence="4">
    <location>
        <begin position="151"/>
        <end position="160"/>
    </location>
</feature>
<comment type="caution">
    <text evidence="6">The sequence shown here is derived from an EMBL/GenBank/DDBJ whole genome shotgun (WGS) entry which is preliminary data.</text>
</comment>
<dbReference type="SUPFAM" id="SSF57701">
    <property type="entry name" value="Zn2/Cys6 DNA-binding domain"/>
    <property type="match status" value="1"/>
</dbReference>
<dbReference type="Pfam" id="PF04082">
    <property type="entry name" value="Fungal_trans"/>
    <property type="match status" value="1"/>
</dbReference>
<dbReference type="GO" id="GO:0000981">
    <property type="term" value="F:DNA-binding transcription factor activity, RNA polymerase II-specific"/>
    <property type="evidence" value="ECO:0007669"/>
    <property type="project" value="InterPro"/>
</dbReference>
<evidence type="ECO:0000256" key="2">
    <source>
        <dbReference type="ARBA" id="ARBA00022723"/>
    </source>
</evidence>
<dbReference type="PANTHER" id="PTHR31001:SF87">
    <property type="entry name" value="COL-21"/>
    <property type="match status" value="1"/>
</dbReference>
<evidence type="ECO:0000256" key="4">
    <source>
        <dbReference type="SAM" id="MobiDB-lite"/>
    </source>
</evidence>
<dbReference type="GO" id="GO:0006351">
    <property type="term" value="P:DNA-templated transcription"/>
    <property type="evidence" value="ECO:0007669"/>
    <property type="project" value="InterPro"/>
</dbReference>
<evidence type="ECO:0000256" key="3">
    <source>
        <dbReference type="ARBA" id="ARBA00023242"/>
    </source>
</evidence>
<dbReference type="PANTHER" id="PTHR31001">
    <property type="entry name" value="UNCHARACTERIZED TRANSCRIPTIONAL REGULATORY PROTEIN"/>
    <property type="match status" value="1"/>
</dbReference>
<dbReference type="SMART" id="SM00906">
    <property type="entry name" value="Fungal_trans"/>
    <property type="match status" value="1"/>
</dbReference>
<feature type="region of interest" description="Disordered" evidence="4">
    <location>
        <begin position="990"/>
        <end position="1026"/>
    </location>
</feature>
<dbReference type="InterPro" id="IPR001138">
    <property type="entry name" value="Zn2Cys6_DnaBD"/>
</dbReference>
<evidence type="ECO:0000256" key="1">
    <source>
        <dbReference type="ARBA" id="ARBA00004123"/>
    </source>
</evidence>
<feature type="compositionally biased region" description="Polar residues" evidence="4">
    <location>
        <begin position="1002"/>
        <end position="1014"/>
    </location>
</feature>
<feature type="compositionally biased region" description="Polar residues" evidence="4">
    <location>
        <begin position="260"/>
        <end position="284"/>
    </location>
</feature>
<feature type="region of interest" description="Disordered" evidence="4">
    <location>
        <begin position="209"/>
        <end position="286"/>
    </location>
</feature>
<gene>
    <name evidence="6" type="ORF">NliqN6_6547</name>
</gene>
<feature type="compositionally biased region" description="Basic and acidic residues" evidence="4">
    <location>
        <begin position="407"/>
        <end position="417"/>
    </location>
</feature>
<feature type="region of interest" description="Disordered" evidence="4">
    <location>
        <begin position="384"/>
        <end position="428"/>
    </location>
</feature>
<keyword evidence="2" id="KW-0479">Metal-binding</keyword>
<dbReference type="OrthoDB" id="4934715at2759"/>
<keyword evidence="3" id="KW-0539">Nucleus</keyword>
<accession>A0A8H3YHL9</accession>
<keyword evidence="7" id="KW-1185">Reference proteome</keyword>
<protein>
    <recommendedName>
        <fullName evidence="5">Zn(2)-C6 fungal-type domain-containing protein</fullName>
    </recommendedName>
</protein>
<proteinExistence type="predicted"/>
<evidence type="ECO:0000313" key="6">
    <source>
        <dbReference type="EMBL" id="GHJ90145.1"/>
    </source>
</evidence>